<sequence length="452" mass="50379">MPTFSAIALDRMLEPGASTSVERVPSTTMSVYSKPPISKLEKGKGKLPNEKTVTRPQMSPALYATPDAIPLPNSPSSFPPSPYIINHKSRGPPRLLKSSSEANVLSSSHQKTLKEDSVTTAETDVKVSPRRKSTSFSFPINEATEEDFSSGGHVRAVGNYNFDGIVDGPVGNWSPLDGKTWNGKSELDNAAYGLERENKLPEPVNIKTDKESESEDFYDPGESASFTSNTEVEGDVGEEGSQRLATPVGEFYDAWDELSTDSGMQSSVNNNIEAELREIRLSLLMEIEKRKQTEEALEQMQIHWQRLREQLAQVGLFVPIDPIASSTKNLNLSEELRCQLEVARFVSDSLGRGMAKAEVEMEMESMLETKNFEITRLSDRLHYYEAVNREMSQRNQEAIEVARRERQKRKKRQRWIWGSIAATITLGSAALAWSYIPAAKPSSEVSQPLKDD</sequence>
<feature type="region of interest" description="Disordered" evidence="1">
    <location>
        <begin position="18"/>
        <end position="65"/>
    </location>
</feature>
<evidence type="ECO:0008006" key="5">
    <source>
        <dbReference type="Google" id="ProtNLM"/>
    </source>
</evidence>
<dbReference type="AlphaFoldDB" id="A0ABD0ZYS3"/>
<proteinExistence type="predicted"/>
<keyword evidence="2" id="KW-0472">Membrane</keyword>
<evidence type="ECO:0000256" key="2">
    <source>
        <dbReference type="SAM" id="Phobius"/>
    </source>
</evidence>
<feature type="compositionally biased region" description="Basic and acidic residues" evidence="1">
    <location>
        <begin position="112"/>
        <end position="126"/>
    </location>
</feature>
<evidence type="ECO:0000313" key="3">
    <source>
        <dbReference type="EMBL" id="KAL1199699.1"/>
    </source>
</evidence>
<gene>
    <name evidence="3" type="ORF">V5N11_012968</name>
</gene>
<feature type="transmembrane region" description="Helical" evidence="2">
    <location>
        <begin position="415"/>
        <end position="436"/>
    </location>
</feature>
<evidence type="ECO:0000313" key="4">
    <source>
        <dbReference type="Proteomes" id="UP001558713"/>
    </source>
</evidence>
<dbReference type="EMBL" id="JBANAX010000637">
    <property type="protein sequence ID" value="KAL1199699.1"/>
    <property type="molecule type" value="Genomic_DNA"/>
</dbReference>
<dbReference type="Proteomes" id="UP001558713">
    <property type="component" value="Unassembled WGS sequence"/>
</dbReference>
<comment type="caution">
    <text evidence="3">The sequence shown here is derived from an EMBL/GenBank/DDBJ whole genome shotgun (WGS) entry which is preliminary data.</text>
</comment>
<protein>
    <recommendedName>
        <fullName evidence="5">Netrin receptor DCC</fullName>
    </recommendedName>
</protein>
<keyword evidence="2" id="KW-0812">Transmembrane</keyword>
<keyword evidence="2" id="KW-1133">Transmembrane helix</keyword>
<feature type="compositionally biased region" description="Basic and acidic residues" evidence="1">
    <location>
        <begin position="39"/>
        <end position="53"/>
    </location>
</feature>
<dbReference type="PANTHER" id="PTHR35490">
    <property type="entry name" value="BACTERIOPHAGE N4 ADSORPTION B PROTEIN"/>
    <property type="match status" value="1"/>
</dbReference>
<keyword evidence="4" id="KW-1185">Reference proteome</keyword>
<feature type="region of interest" description="Disordered" evidence="1">
    <location>
        <begin position="105"/>
        <end position="126"/>
    </location>
</feature>
<accession>A0ABD0ZYS3</accession>
<evidence type="ECO:0000256" key="1">
    <source>
        <dbReference type="SAM" id="MobiDB-lite"/>
    </source>
</evidence>
<organism evidence="3 4">
    <name type="scientific">Cardamine amara subsp. amara</name>
    <dbReference type="NCBI Taxonomy" id="228776"/>
    <lineage>
        <taxon>Eukaryota</taxon>
        <taxon>Viridiplantae</taxon>
        <taxon>Streptophyta</taxon>
        <taxon>Embryophyta</taxon>
        <taxon>Tracheophyta</taxon>
        <taxon>Spermatophyta</taxon>
        <taxon>Magnoliopsida</taxon>
        <taxon>eudicotyledons</taxon>
        <taxon>Gunneridae</taxon>
        <taxon>Pentapetalae</taxon>
        <taxon>rosids</taxon>
        <taxon>malvids</taxon>
        <taxon>Brassicales</taxon>
        <taxon>Brassicaceae</taxon>
        <taxon>Cardamineae</taxon>
        <taxon>Cardamine</taxon>
    </lineage>
</organism>
<feature type="region of interest" description="Disordered" evidence="1">
    <location>
        <begin position="207"/>
        <end position="240"/>
    </location>
</feature>
<dbReference type="PANTHER" id="PTHR35490:SF2">
    <property type="entry name" value="BACTERIOPHAGE N4 ADSORPTION B PROTEIN"/>
    <property type="match status" value="1"/>
</dbReference>
<feature type="compositionally biased region" description="Polar residues" evidence="1">
    <location>
        <begin position="18"/>
        <end position="31"/>
    </location>
</feature>
<reference evidence="3 4" key="1">
    <citation type="submission" date="2024-04" db="EMBL/GenBank/DDBJ databases">
        <title>Genome assembly C_amara_ONT_v2.</title>
        <authorList>
            <person name="Yant L."/>
            <person name="Moore C."/>
            <person name="Slenker M."/>
        </authorList>
    </citation>
    <scope>NUCLEOTIDE SEQUENCE [LARGE SCALE GENOMIC DNA]</scope>
    <source>
        <tissue evidence="3">Leaf</tissue>
    </source>
</reference>
<name>A0ABD0ZYS3_CARAN</name>